<dbReference type="Gene3D" id="1.10.287.110">
    <property type="entry name" value="DnaJ domain"/>
    <property type="match status" value="1"/>
</dbReference>
<feature type="active site" description="Proton donor" evidence="6">
    <location>
        <position position="426"/>
    </location>
</feature>
<keyword evidence="4 8" id="KW-0378">Hydrolase</keyword>
<dbReference type="PRINTS" id="PR00625">
    <property type="entry name" value="JDOMAIN"/>
</dbReference>
<feature type="region of interest" description="Disordered" evidence="9">
    <location>
        <begin position="706"/>
        <end position="800"/>
    </location>
</feature>
<dbReference type="GO" id="GO:0005783">
    <property type="term" value="C:endoplasmic reticulum"/>
    <property type="evidence" value="ECO:0007669"/>
    <property type="project" value="TreeGrafter"/>
</dbReference>
<evidence type="ECO:0000256" key="4">
    <source>
        <dbReference type="ARBA" id="ARBA00022801"/>
    </source>
</evidence>
<keyword evidence="14" id="KW-1185">Reference proteome</keyword>
<evidence type="ECO:0000256" key="3">
    <source>
        <dbReference type="ARBA" id="ARBA00007658"/>
    </source>
</evidence>
<dbReference type="SUPFAM" id="SSF48225">
    <property type="entry name" value="Seven-hairpin glycosidases"/>
    <property type="match status" value="1"/>
</dbReference>
<evidence type="ECO:0000256" key="10">
    <source>
        <dbReference type="SAM" id="Phobius"/>
    </source>
</evidence>
<keyword evidence="11" id="KW-0732">Signal</keyword>
<dbReference type="InterPro" id="IPR001623">
    <property type="entry name" value="DnaJ_domain"/>
</dbReference>
<evidence type="ECO:0000259" key="12">
    <source>
        <dbReference type="PROSITE" id="PS50076"/>
    </source>
</evidence>
<keyword evidence="5 7" id="KW-1015">Disulfide bond</keyword>
<evidence type="ECO:0000256" key="5">
    <source>
        <dbReference type="ARBA" id="ARBA00023157"/>
    </source>
</evidence>
<feature type="chain" id="PRO_5002079306" description="alpha-1,2-Mannosidase" evidence="11">
    <location>
        <begin position="33"/>
        <end position="855"/>
    </location>
</feature>
<dbReference type="Pfam" id="PF01532">
    <property type="entry name" value="Glyco_hydro_47"/>
    <property type="match status" value="1"/>
</dbReference>
<dbReference type="GO" id="GO:0005509">
    <property type="term" value="F:calcium ion binding"/>
    <property type="evidence" value="ECO:0007669"/>
    <property type="project" value="InterPro"/>
</dbReference>
<feature type="signal peptide" evidence="11">
    <location>
        <begin position="1"/>
        <end position="32"/>
    </location>
</feature>
<dbReference type="InterPro" id="IPR036869">
    <property type="entry name" value="J_dom_sf"/>
</dbReference>
<dbReference type="PROSITE" id="PS50076">
    <property type="entry name" value="DNAJ_2"/>
    <property type="match status" value="1"/>
</dbReference>
<comment type="cofactor">
    <cofactor evidence="1">
        <name>Ca(2+)</name>
        <dbReference type="ChEBI" id="CHEBI:29108"/>
    </cofactor>
</comment>
<dbReference type="EC" id="3.2.1.-" evidence="8"/>
<dbReference type="PANTHER" id="PTHR11742">
    <property type="entry name" value="MANNOSYL-OLIGOSACCHARIDE ALPHA-1,2-MANNOSIDASE-RELATED"/>
    <property type="match status" value="1"/>
</dbReference>
<dbReference type="CDD" id="cd06257">
    <property type="entry name" value="DnaJ"/>
    <property type="match status" value="1"/>
</dbReference>
<evidence type="ECO:0000256" key="2">
    <source>
        <dbReference type="ARBA" id="ARBA00004922"/>
    </source>
</evidence>
<accession>A0A0B2WN15</accession>
<comment type="similarity">
    <text evidence="3 8">Belongs to the glycosyl hydrolase 47 family.</text>
</comment>
<feature type="region of interest" description="Disordered" evidence="9">
    <location>
        <begin position="615"/>
        <end position="639"/>
    </location>
</feature>
<dbReference type="HOGENOM" id="CLU_013025_0_0_1"/>
<dbReference type="GO" id="GO:0036503">
    <property type="term" value="P:ERAD pathway"/>
    <property type="evidence" value="ECO:0007669"/>
    <property type="project" value="UniProtKB-ARBA"/>
</dbReference>
<keyword evidence="10" id="KW-0472">Membrane</keyword>
<evidence type="ECO:0000256" key="1">
    <source>
        <dbReference type="ARBA" id="ARBA00001913"/>
    </source>
</evidence>
<dbReference type="PANTHER" id="PTHR11742:SF89">
    <property type="entry name" value="ALPHA-1,2-MANNOSIDASE"/>
    <property type="match status" value="1"/>
</dbReference>
<feature type="active site" description="Proton donor" evidence="6">
    <location>
        <position position="178"/>
    </location>
</feature>
<evidence type="ECO:0000256" key="11">
    <source>
        <dbReference type="SAM" id="SignalP"/>
    </source>
</evidence>
<keyword evidence="10" id="KW-0812">Transmembrane</keyword>
<dbReference type="RefSeq" id="XP_040676140.1">
    <property type="nucleotide sequence ID" value="XM_040825921.1"/>
</dbReference>
<dbReference type="GeneID" id="63741578"/>
<protein>
    <recommendedName>
        <fullName evidence="8">alpha-1,2-Mannosidase</fullName>
        <ecNumber evidence="8">3.2.1.-</ecNumber>
    </recommendedName>
</protein>
<evidence type="ECO:0000256" key="6">
    <source>
        <dbReference type="PIRSR" id="PIRSR601382-1"/>
    </source>
</evidence>
<comment type="caution">
    <text evidence="13">The sequence shown here is derived from an EMBL/GenBank/DDBJ whole genome shotgun (WGS) entry which is preliminary data.</text>
</comment>
<dbReference type="SUPFAM" id="SSF46565">
    <property type="entry name" value="Chaperone J-domain"/>
    <property type="match status" value="1"/>
</dbReference>
<dbReference type="InterPro" id="IPR036026">
    <property type="entry name" value="Seven-hairpin_glycosidases"/>
</dbReference>
<dbReference type="Pfam" id="PF00226">
    <property type="entry name" value="DnaJ"/>
    <property type="match status" value="1"/>
</dbReference>
<dbReference type="Proteomes" id="UP000030816">
    <property type="component" value="Unassembled WGS sequence"/>
</dbReference>
<dbReference type="EMBL" id="AZHE01000027">
    <property type="protein sequence ID" value="KHN95074.1"/>
    <property type="molecule type" value="Genomic_DNA"/>
</dbReference>
<sequence>MLSLQGPPARRHLALAAFFLLALVLWRGFTSSRPAFEHSGGKGIHYIPSAIDWSRAKIYFPPKDTVPLPSGAPKTLPRVQARTASGAGDHVSKSRRAAVRRAFVKSWNAYKQYAWGRDELMPLSGRGKTTFSGWSAQLVDALDSLWIMGLRDDFRLAVAEVARIDWSKTDGSDINVFEVTIRYLGGLLSAYDLSGDGVLLNKAVELGDALYMAFDTPNRLPTHWLSYTKADRGETRGDVSISGAAGGTLCLEFTRLSQITGDDKYYDATERVKRFFFENQNRTKVPGLWPSDLNFRRGTVADGFFTFGAGADSQYEYLPKMHALLGGLDAEYVEMTVLSLDTGRDKLLFKPMTPKDEDILMSGNLDASAGKRESTAQMQHLTCFLGGTYALAGKLVGRNDYVDLGARLTAGCVWAYDSFPTNVMPEVTELVKCEKLDQPCPYREDEFPAGRDGDLPGGFLRINDARYMLRPEAIESVFYMWRVTGDGIWRDAAWRMWEGIVKETETELAFASIQDASTHGSAKIDSMETHDGRSVADADGEMDFPLSVSGRAPPSSLSSSSPPHGKHGHGHHSPSTPTPAHTHTQTLHENADKPRGMPLRLAAGARRALALAVGGAPPRPVSRATVHASAARPSDLARQNHYERLRVRHDASPGEIKTSFYALSKSHHPDVSRSPAAAHDFSLLAEAYAVLAEASRRAQYDRDVLRLRPHPHPHPPSSFSAGGLSRRRASFRGPPASFYRSAGWGAHSHPERRRQPSHDEPAARDRDPWTHSHSRQAADDVPHFDKRAHARTHRRQDERRWERRRALGDDDVEFEPQTSLAGHFLIVVGILAATMLAPLVYLQFVRLGRRKKQAV</sequence>
<reference evidence="13 14" key="1">
    <citation type="journal article" date="2014" name="Proc. Natl. Acad. Sci. U.S.A.">
        <title>Trajectory and genomic determinants of fungal-pathogen speciation and host adaptation.</title>
        <authorList>
            <person name="Hu X."/>
            <person name="Xiao G."/>
            <person name="Zheng P."/>
            <person name="Shang Y."/>
            <person name="Su Y."/>
            <person name="Zhang X."/>
            <person name="Liu X."/>
            <person name="Zhan S."/>
            <person name="St Leger R.J."/>
            <person name="Wang C."/>
        </authorList>
    </citation>
    <scope>NUCLEOTIDE SEQUENCE [LARGE SCALE GENOMIC DNA]</scope>
    <source>
        <strain evidence="13 14">ARSEF 1941</strain>
    </source>
</reference>
<evidence type="ECO:0000256" key="9">
    <source>
        <dbReference type="SAM" id="MobiDB-lite"/>
    </source>
</evidence>
<feature type="compositionally biased region" description="Low complexity" evidence="9">
    <location>
        <begin position="547"/>
        <end position="563"/>
    </location>
</feature>
<comment type="pathway">
    <text evidence="2">Protein modification; protein glycosylation.</text>
</comment>
<dbReference type="InterPro" id="IPR001382">
    <property type="entry name" value="Glyco_hydro_47"/>
</dbReference>
<name>A0A0B2WN15_METAS</name>
<feature type="region of interest" description="Disordered" evidence="9">
    <location>
        <begin position="518"/>
        <end position="595"/>
    </location>
</feature>
<feature type="active site" evidence="6">
    <location>
        <position position="312"/>
    </location>
</feature>
<dbReference type="InterPro" id="IPR012341">
    <property type="entry name" value="6hp_glycosidase-like_sf"/>
</dbReference>
<feature type="compositionally biased region" description="Basic and acidic residues" evidence="9">
    <location>
        <begin position="753"/>
        <end position="787"/>
    </location>
</feature>
<dbReference type="PRINTS" id="PR00747">
    <property type="entry name" value="GLYHDRLASE47"/>
</dbReference>
<dbReference type="STRING" id="1081103.A0A0B2WN15"/>
<dbReference type="UniPathway" id="UPA00378"/>
<feature type="compositionally biased region" description="Low complexity" evidence="9">
    <location>
        <begin position="573"/>
        <end position="584"/>
    </location>
</feature>
<dbReference type="SMART" id="SM00271">
    <property type="entry name" value="DnaJ"/>
    <property type="match status" value="1"/>
</dbReference>
<dbReference type="AlphaFoldDB" id="A0A0B2WN15"/>
<organism evidence="13 14">
    <name type="scientific">Metarhizium album (strain ARSEF 1941)</name>
    <dbReference type="NCBI Taxonomy" id="1081103"/>
    <lineage>
        <taxon>Eukaryota</taxon>
        <taxon>Fungi</taxon>
        <taxon>Dikarya</taxon>
        <taxon>Ascomycota</taxon>
        <taxon>Pezizomycotina</taxon>
        <taxon>Sordariomycetes</taxon>
        <taxon>Hypocreomycetidae</taxon>
        <taxon>Hypocreales</taxon>
        <taxon>Clavicipitaceae</taxon>
        <taxon>Metarhizium</taxon>
    </lineage>
</organism>
<dbReference type="OrthoDB" id="8118055at2759"/>
<dbReference type="GO" id="GO:0005975">
    <property type="term" value="P:carbohydrate metabolic process"/>
    <property type="evidence" value="ECO:0007669"/>
    <property type="project" value="InterPro"/>
</dbReference>
<dbReference type="Gene3D" id="1.50.10.10">
    <property type="match status" value="1"/>
</dbReference>
<feature type="compositionally biased region" description="Basic and acidic residues" evidence="9">
    <location>
        <begin position="525"/>
        <end position="536"/>
    </location>
</feature>
<evidence type="ECO:0000313" key="14">
    <source>
        <dbReference type="Proteomes" id="UP000030816"/>
    </source>
</evidence>
<dbReference type="GO" id="GO:0016020">
    <property type="term" value="C:membrane"/>
    <property type="evidence" value="ECO:0007669"/>
    <property type="project" value="InterPro"/>
</dbReference>
<feature type="disulfide bond" evidence="7">
    <location>
        <begin position="383"/>
        <end position="412"/>
    </location>
</feature>
<feature type="transmembrane region" description="Helical" evidence="10">
    <location>
        <begin position="820"/>
        <end position="842"/>
    </location>
</feature>
<evidence type="ECO:0000313" key="13">
    <source>
        <dbReference type="EMBL" id="KHN95074.1"/>
    </source>
</evidence>
<gene>
    <name evidence="13" type="ORF">MAM_07123</name>
</gene>
<evidence type="ECO:0000256" key="7">
    <source>
        <dbReference type="PIRSR" id="PIRSR601382-3"/>
    </source>
</evidence>
<dbReference type="InterPro" id="IPR050749">
    <property type="entry name" value="Glycosyl_Hydrolase_47"/>
</dbReference>
<evidence type="ECO:0000256" key="8">
    <source>
        <dbReference type="RuleBase" id="RU361193"/>
    </source>
</evidence>
<feature type="active site" evidence="6">
    <location>
        <position position="472"/>
    </location>
</feature>
<dbReference type="GO" id="GO:0004571">
    <property type="term" value="F:mannosyl-oligosaccharide 1,2-alpha-mannosidase activity"/>
    <property type="evidence" value="ECO:0007669"/>
    <property type="project" value="InterPro"/>
</dbReference>
<keyword evidence="8" id="KW-0326">Glycosidase</keyword>
<feature type="domain" description="J" evidence="12">
    <location>
        <begin position="640"/>
        <end position="704"/>
    </location>
</feature>
<proteinExistence type="inferred from homology"/>
<keyword evidence="10" id="KW-1133">Transmembrane helix</keyword>